<gene>
    <name evidence="2" type="ORF">PXEA_LOCUS14537</name>
</gene>
<comment type="caution">
    <text evidence="2">The sequence shown here is derived from an EMBL/GenBank/DDBJ whole genome shotgun (WGS) entry which is preliminary data.</text>
</comment>
<feature type="compositionally biased region" description="Polar residues" evidence="1">
    <location>
        <begin position="104"/>
        <end position="115"/>
    </location>
</feature>
<organism evidence="2 3">
    <name type="scientific">Protopolystoma xenopodis</name>
    <dbReference type="NCBI Taxonomy" id="117903"/>
    <lineage>
        <taxon>Eukaryota</taxon>
        <taxon>Metazoa</taxon>
        <taxon>Spiralia</taxon>
        <taxon>Lophotrochozoa</taxon>
        <taxon>Platyhelminthes</taxon>
        <taxon>Monogenea</taxon>
        <taxon>Polyopisthocotylea</taxon>
        <taxon>Polystomatidea</taxon>
        <taxon>Polystomatidae</taxon>
        <taxon>Protopolystoma</taxon>
    </lineage>
</organism>
<evidence type="ECO:0000313" key="2">
    <source>
        <dbReference type="EMBL" id="VEL21097.1"/>
    </source>
</evidence>
<accession>A0A3S5ADF8</accession>
<dbReference type="EMBL" id="CAAALY010049548">
    <property type="protein sequence ID" value="VEL21097.1"/>
    <property type="molecule type" value="Genomic_DNA"/>
</dbReference>
<proteinExistence type="predicted"/>
<feature type="region of interest" description="Disordered" evidence="1">
    <location>
        <begin position="95"/>
        <end position="116"/>
    </location>
</feature>
<protein>
    <submittedName>
        <fullName evidence="2">Uncharacterized protein</fullName>
    </submittedName>
</protein>
<dbReference type="AlphaFoldDB" id="A0A3S5ADF8"/>
<name>A0A3S5ADF8_9PLAT</name>
<keyword evidence="3" id="KW-1185">Reference proteome</keyword>
<evidence type="ECO:0000313" key="3">
    <source>
        <dbReference type="Proteomes" id="UP000784294"/>
    </source>
</evidence>
<evidence type="ECO:0000256" key="1">
    <source>
        <dbReference type="SAM" id="MobiDB-lite"/>
    </source>
</evidence>
<sequence length="260" mass="29476">MDKQIHRQHEYEAKGYTNWKVSPWNSPKTNGLLTLARSRAAALQQDVETANSISPNALRAQNVRWSVARKEPDSQSFNRLDSSHQNRATQMAISNIRRDKNKGTSDQPLEQSSEFRSIEPADSVFTNYRGETSQDDQMASDILKVHSNSSNISTNFLNKKELLQWKIPNFDTILVRTTNSKQTDNFQKAMDSSKNCERRTIECMTPPNWANRHIRGVCIRRGLASNDVKRESPLGELGLRGLVQRLAVPGCGESTCRNGW</sequence>
<reference evidence="2" key="1">
    <citation type="submission" date="2018-11" db="EMBL/GenBank/DDBJ databases">
        <authorList>
            <consortium name="Pathogen Informatics"/>
        </authorList>
    </citation>
    <scope>NUCLEOTIDE SEQUENCE</scope>
</reference>
<dbReference type="Proteomes" id="UP000784294">
    <property type="component" value="Unassembled WGS sequence"/>
</dbReference>